<dbReference type="InterPro" id="IPR011335">
    <property type="entry name" value="Restrct_endonuc-II-like"/>
</dbReference>
<dbReference type="GO" id="GO:0015666">
    <property type="term" value="F:restriction endodeoxyribonuclease activity"/>
    <property type="evidence" value="ECO:0007669"/>
    <property type="project" value="TreeGrafter"/>
</dbReference>
<dbReference type="OrthoDB" id="115422at2157"/>
<evidence type="ECO:0000313" key="3">
    <source>
        <dbReference type="EMBL" id="AKB30562.1"/>
    </source>
</evidence>
<evidence type="ECO:0000259" key="2">
    <source>
        <dbReference type="Pfam" id="PF14338"/>
    </source>
</evidence>
<dbReference type="GO" id="GO:0009307">
    <property type="term" value="P:DNA restriction-modification system"/>
    <property type="evidence" value="ECO:0007669"/>
    <property type="project" value="InterPro"/>
</dbReference>
<dbReference type="GeneID" id="24862799"/>
<sequence>MVIPDYQSLMLPLLKYAENGKEHRIRDAIEQLAEEFRLSEEERKELLPSGQQVIFKNRVGWANTYLKKAGLLNSGKKGYFSITRRGLDVLKEKPPSIDVNFLKRYKEFNEFYNKDKTILIDKPDVPEIEGKKALDPEESLEIAYQKLHNELVSEILSTTKKCSPTFFESLVVDVLTKMGYGGSRADAGKAVGKSHDGGIDGIIKEDRLGLDVIYIQAKRWEGTVTRPEIQKFAGALIGKKAKKGVFITTSNFSKEAIEYADFTGNIVLIDGEVLARLMIEYDVGVSKVKSYEVKKMDTDYFEDGVI</sequence>
<feature type="domain" description="Restriction system protein Mrr-like N-terminal" evidence="2">
    <location>
        <begin position="6"/>
        <end position="92"/>
    </location>
</feature>
<dbReference type="GO" id="GO:0003677">
    <property type="term" value="F:DNA binding"/>
    <property type="evidence" value="ECO:0007669"/>
    <property type="project" value="InterPro"/>
</dbReference>
<gene>
    <name evidence="3" type="ORF">MSSIT_3843</name>
</gene>
<dbReference type="PANTHER" id="PTHR30015:SF7">
    <property type="entry name" value="TYPE IV METHYL-DIRECTED RESTRICTION ENZYME ECOKMRR"/>
    <property type="match status" value="1"/>
</dbReference>
<organism evidence="3 4">
    <name type="scientific">Methanosarcina siciliae T4/M</name>
    <dbReference type="NCBI Taxonomy" id="1434120"/>
    <lineage>
        <taxon>Archaea</taxon>
        <taxon>Methanobacteriati</taxon>
        <taxon>Methanobacteriota</taxon>
        <taxon>Stenosarchaea group</taxon>
        <taxon>Methanomicrobia</taxon>
        <taxon>Methanosarcinales</taxon>
        <taxon>Methanosarcinaceae</taxon>
        <taxon>Methanosarcina</taxon>
    </lineage>
</organism>
<evidence type="ECO:0000313" key="4">
    <source>
        <dbReference type="Proteomes" id="UP000033111"/>
    </source>
</evidence>
<dbReference type="InterPro" id="IPR007560">
    <property type="entry name" value="Restrct_endonuc_IV_Mrr"/>
</dbReference>
<dbReference type="REBASE" id="109008">
    <property type="entry name" value="MsiT4MMrrP"/>
</dbReference>
<dbReference type="PATRIC" id="fig|1434120.4.peg.4985"/>
<feature type="domain" description="Restriction endonuclease type IV Mrr" evidence="1">
    <location>
        <begin position="160"/>
        <end position="278"/>
    </location>
</feature>
<dbReference type="Proteomes" id="UP000033111">
    <property type="component" value="Chromosome"/>
</dbReference>
<accession>A0A0E3P971</accession>
<dbReference type="HOGENOM" id="CLU_063822_2_0_2"/>
<protein>
    <submittedName>
        <fullName evidence="3">Mrr restriction system protein</fullName>
    </submittedName>
</protein>
<name>A0A0E3P971_9EURY</name>
<dbReference type="Gene3D" id="3.40.1350.10">
    <property type="match status" value="1"/>
</dbReference>
<dbReference type="Pfam" id="PF04471">
    <property type="entry name" value="Mrr_cat"/>
    <property type="match status" value="1"/>
</dbReference>
<evidence type="ECO:0000259" key="1">
    <source>
        <dbReference type="Pfam" id="PF04471"/>
    </source>
</evidence>
<dbReference type="AlphaFoldDB" id="A0A0E3P971"/>
<dbReference type="InterPro" id="IPR025745">
    <property type="entry name" value="Mrr-like_N_dom"/>
</dbReference>
<dbReference type="EMBL" id="CP009506">
    <property type="protein sequence ID" value="AKB30562.1"/>
    <property type="molecule type" value="Genomic_DNA"/>
</dbReference>
<dbReference type="InterPro" id="IPR052906">
    <property type="entry name" value="Type_IV_Methyl-Rstrct_Enzyme"/>
</dbReference>
<dbReference type="RefSeq" id="WP_048174277.1">
    <property type="nucleotide sequence ID" value="NZ_CP009506.1"/>
</dbReference>
<dbReference type="PANTHER" id="PTHR30015">
    <property type="entry name" value="MRR RESTRICTION SYSTEM PROTEIN"/>
    <property type="match status" value="1"/>
</dbReference>
<keyword evidence="4" id="KW-1185">Reference proteome</keyword>
<reference evidence="3 4" key="1">
    <citation type="submission" date="2014-07" db="EMBL/GenBank/DDBJ databases">
        <title>Methanogenic archaea and the global carbon cycle.</title>
        <authorList>
            <person name="Henriksen J.R."/>
            <person name="Luke J."/>
            <person name="Reinhart S."/>
            <person name="Benedict M.N."/>
            <person name="Youngblut N.D."/>
            <person name="Metcalf M.E."/>
            <person name="Whitaker R.J."/>
            <person name="Metcalf W.W."/>
        </authorList>
    </citation>
    <scope>NUCLEOTIDE SEQUENCE [LARGE SCALE GENOMIC DNA]</scope>
    <source>
        <strain evidence="3 4">T4/M</strain>
    </source>
</reference>
<dbReference type="Pfam" id="PF14338">
    <property type="entry name" value="Mrr_N"/>
    <property type="match status" value="1"/>
</dbReference>
<dbReference type="KEGG" id="msw:MSSIT_3843"/>
<dbReference type="InterPro" id="IPR011856">
    <property type="entry name" value="tRNA_endonuc-like_dom_sf"/>
</dbReference>
<proteinExistence type="predicted"/>
<dbReference type="SUPFAM" id="SSF52980">
    <property type="entry name" value="Restriction endonuclease-like"/>
    <property type="match status" value="1"/>
</dbReference>